<comment type="caution">
    <text evidence="2">The sequence shown here is derived from an EMBL/GenBank/DDBJ whole genome shotgun (WGS) entry which is preliminary data.</text>
</comment>
<evidence type="ECO:0000313" key="2">
    <source>
        <dbReference type="EMBL" id="GAA3900951.1"/>
    </source>
</evidence>
<name>A0ABP7LK60_9ACTN</name>
<feature type="transmembrane region" description="Helical" evidence="1">
    <location>
        <begin position="51"/>
        <end position="72"/>
    </location>
</feature>
<keyword evidence="1" id="KW-0472">Membrane</keyword>
<protein>
    <recommendedName>
        <fullName evidence="4">ABC transporter permease</fullName>
    </recommendedName>
</protein>
<evidence type="ECO:0000313" key="3">
    <source>
        <dbReference type="Proteomes" id="UP001501000"/>
    </source>
</evidence>
<evidence type="ECO:0000256" key="1">
    <source>
        <dbReference type="SAM" id="Phobius"/>
    </source>
</evidence>
<keyword evidence="1" id="KW-0812">Transmembrane</keyword>
<organism evidence="2 3">
    <name type="scientific">Streptomyces gulbargensis</name>
    <dbReference type="NCBI Taxonomy" id="364901"/>
    <lineage>
        <taxon>Bacteria</taxon>
        <taxon>Bacillati</taxon>
        <taxon>Actinomycetota</taxon>
        <taxon>Actinomycetes</taxon>
        <taxon>Kitasatosporales</taxon>
        <taxon>Streptomycetaceae</taxon>
        <taxon>Streptomyces</taxon>
    </lineage>
</organism>
<evidence type="ECO:0008006" key="4">
    <source>
        <dbReference type="Google" id="ProtNLM"/>
    </source>
</evidence>
<accession>A0ABP7LK60</accession>
<keyword evidence="1" id="KW-1133">Transmembrane helix</keyword>
<keyword evidence="3" id="KW-1185">Reference proteome</keyword>
<reference evidence="3" key="1">
    <citation type="journal article" date="2019" name="Int. J. Syst. Evol. Microbiol.">
        <title>The Global Catalogue of Microorganisms (GCM) 10K type strain sequencing project: providing services to taxonomists for standard genome sequencing and annotation.</title>
        <authorList>
            <consortium name="The Broad Institute Genomics Platform"/>
            <consortium name="The Broad Institute Genome Sequencing Center for Infectious Disease"/>
            <person name="Wu L."/>
            <person name="Ma J."/>
        </authorList>
    </citation>
    <scope>NUCLEOTIDE SEQUENCE [LARGE SCALE GENOMIC DNA]</scope>
    <source>
        <strain evidence="3">JCM 16956</strain>
    </source>
</reference>
<dbReference type="EMBL" id="BAABAJ010000002">
    <property type="protein sequence ID" value="GAA3900951.1"/>
    <property type="molecule type" value="Genomic_DNA"/>
</dbReference>
<dbReference type="Proteomes" id="UP001501000">
    <property type="component" value="Unassembled WGS sequence"/>
</dbReference>
<sequence>MDSVKALTSALPPVTPLVIPGGAIQLERDPGHTGFTEILARSERGDQSGPLGGLGATVLWAVAALVAGWWAVTRRDA</sequence>
<gene>
    <name evidence="2" type="ORF">GCM10022244_08990</name>
</gene>
<proteinExistence type="predicted"/>